<dbReference type="EMBL" id="JACPUR010000007">
    <property type="protein sequence ID" value="MBI3126671.1"/>
    <property type="molecule type" value="Genomic_DNA"/>
</dbReference>
<organism evidence="4 5">
    <name type="scientific">Tectimicrobiota bacterium</name>
    <dbReference type="NCBI Taxonomy" id="2528274"/>
    <lineage>
        <taxon>Bacteria</taxon>
        <taxon>Pseudomonadati</taxon>
        <taxon>Nitrospinota/Tectimicrobiota group</taxon>
        <taxon>Candidatus Tectimicrobiota</taxon>
    </lineage>
</organism>
<dbReference type="GO" id="GO:0003887">
    <property type="term" value="F:DNA-directed DNA polymerase activity"/>
    <property type="evidence" value="ECO:0007669"/>
    <property type="project" value="InterPro"/>
</dbReference>
<dbReference type="PANTHER" id="PTHR30231">
    <property type="entry name" value="DNA POLYMERASE III SUBUNIT EPSILON"/>
    <property type="match status" value="1"/>
</dbReference>
<dbReference type="InterPro" id="IPR013520">
    <property type="entry name" value="Ribonucl_H"/>
</dbReference>
<dbReference type="InterPro" id="IPR006054">
    <property type="entry name" value="DnaQ"/>
</dbReference>
<dbReference type="Proteomes" id="UP000782312">
    <property type="component" value="Unassembled WGS sequence"/>
</dbReference>
<accession>A0A932MNZ8</accession>
<evidence type="ECO:0000256" key="2">
    <source>
        <dbReference type="ARBA" id="ARBA00026073"/>
    </source>
</evidence>
<dbReference type="Gene3D" id="3.30.420.10">
    <property type="entry name" value="Ribonuclease H-like superfamily/Ribonuclease H"/>
    <property type="match status" value="1"/>
</dbReference>
<feature type="domain" description="Exonuclease" evidence="3">
    <location>
        <begin position="74"/>
        <end position="242"/>
    </location>
</feature>
<evidence type="ECO:0000313" key="5">
    <source>
        <dbReference type="Proteomes" id="UP000782312"/>
    </source>
</evidence>
<sequence>MAHSMHRLQDGDGKPLPYSTLARLLLDAGGLSEKHSQTILDPLLEASPLARRDPLGVWEIPETCLSGNFLPQVTFAVVDIETTGGRPPQHRITELAAIKAQAGKLTGKSSALVNPGREIPWSVVRLTGISDAMVADCPDLMEVLPGFLDSIEGCVFVGHCANFDLHFIRYFAGEFLGREFNPPVLCTFKLAQQLLPQVERYNLGELAAYLGIPNGAEERHRALGDARATAEILLRLLRMLQLLGVETLEETLARQEAPQKEAPALLEGALIDPGAVDALPAERGVFRLLDGKGRTVYAGRAPDIQRAVRDLFFPRSRSAARFSQRLRSVTGVEAQALESELGMNLRAARLARDCYIVNGTAAAGGAGFLKVGTASRFPRVYPVSRLQADGCAYYGPFRKQAHLQDLVGAIHSVFPLRRLAKMREDEPAAEELPPPPDLSPRLYGQLIQGLQAMLEGRLAAEEEQGLLGLIEQAWNGNGPAASRLRRQFGRLRHLMHSQGLAGPSVERRNLVIVEPGETRRRRVAYFVRRGLLAGEMEFERSSPPAGEFDAKLREIYFSEEGEPFAPSKEQIEEAAIIAAWLRRELMDGFILEITPGCTADQIRFAMLKSLQEPRAAGTIISV</sequence>
<evidence type="ECO:0000259" key="3">
    <source>
        <dbReference type="SMART" id="SM00479"/>
    </source>
</evidence>
<proteinExistence type="predicted"/>
<dbReference type="GO" id="GO:0005829">
    <property type="term" value="C:cytosol"/>
    <property type="evidence" value="ECO:0007669"/>
    <property type="project" value="TreeGrafter"/>
</dbReference>
<reference evidence="4" key="1">
    <citation type="submission" date="2020-07" db="EMBL/GenBank/DDBJ databases">
        <title>Huge and variable diversity of episymbiotic CPR bacteria and DPANN archaea in groundwater ecosystems.</title>
        <authorList>
            <person name="He C.Y."/>
            <person name="Keren R."/>
            <person name="Whittaker M."/>
            <person name="Farag I.F."/>
            <person name="Doudna J."/>
            <person name="Cate J.H.D."/>
            <person name="Banfield J.F."/>
        </authorList>
    </citation>
    <scope>NUCLEOTIDE SEQUENCE</scope>
    <source>
        <strain evidence="4">NC_groundwater_763_Ag_S-0.2um_68_21</strain>
    </source>
</reference>
<dbReference type="Pfam" id="PF00929">
    <property type="entry name" value="RNase_T"/>
    <property type="match status" value="1"/>
</dbReference>
<dbReference type="FunFam" id="3.30.420.10:FF:000045">
    <property type="entry name" value="3'-5' exonuclease DinG"/>
    <property type="match status" value="1"/>
</dbReference>
<dbReference type="InterPro" id="IPR036397">
    <property type="entry name" value="RNaseH_sf"/>
</dbReference>
<dbReference type="GO" id="GO:0003677">
    <property type="term" value="F:DNA binding"/>
    <property type="evidence" value="ECO:0007669"/>
    <property type="project" value="InterPro"/>
</dbReference>
<comment type="function">
    <text evidence="1">DNA polymerase III is a complex, multichain enzyme responsible for most of the replicative synthesis in bacteria. The epsilon subunit contain the editing function and is a proofreading 3'-5' exonuclease.</text>
</comment>
<dbReference type="NCBIfam" id="TIGR00573">
    <property type="entry name" value="dnaq"/>
    <property type="match status" value="1"/>
</dbReference>
<protein>
    <recommendedName>
        <fullName evidence="3">Exonuclease domain-containing protein</fullName>
    </recommendedName>
</protein>
<dbReference type="PANTHER" id="PTHR30231:SF41">
    <property type="entry name" value="DNA POLYMERASE III SUBUNIT EPSILON"/>
    <property type="match status" value="1"/>
</dbReference>
<gene>
    <name evidence="4" type="ORF">HYZ11_03600</name>
</gene>
<dbReference type="SUPFAM" id="SSF53098">
    <property type="entry name" value="Ribonuclease H-like"/>
    <property type="match status" value="1"/>
</dbReference>
<dbReference type="AlphaFoldDB" id="A0A932MNZ8"/>
<dbReference type="InterPro" id="IPR012337">
    <property type="entry name" value="RNaseH-like_sf"/>
</dbReference>
<dbReference type="CDD" id="cd06127">
    <property type="entry name" value="DEDDh"/>
    <property type="match status" value="1"/>
</dbReference>
<name>A0A932MNZ8_UNCTE</name>
<comment type="caution">
    <text evidence="4">The sequence shown here is derived from an EMBL/GenBank/DDBJ whole genome shotgun (WGS) entry which is preliminary data.</text>
</comment>
<evidence type="ECO:0000256" key="1">
    <source>
        <dbReference type="ARBA" id="ARBA00025483"/>
    </source>
</evidence>
<comment type="subunit">
    <text evidence="2">DNA polymerase III contains a core (composed of alpha, epsilon and theta chains) that associates with a tau subunit. This core dimerizes to form the POLIII' complex. PolIII' associates with the gamma complex (composed of gamma, delta, delta', psi and chi chains) and with the beta chain to form the complete DNA polymerase III complex.</text>
</comment>
<evidence type="ECO:0000313" key="4">
    <source>
        <dbReference type="EMBL" id="MBI3126671.1"/>
    </source>
</evidence>
<dbReference type="GO" id="GO:0045004">
    <property type="term" value="P:DNA replication proofreading"/>
    <property type="evidence" value="ECO:0007669"/>
    <property type="project" value="TreeGrafter"/>
</dbReference>
<dbReference type="SMART" id="SM00479">
    <property type="entry name" value="EXOIII"/>
    <property type="match status" value="1"/>
</dbReference>
<dbReference type="GO" id="GO:0008408">
    <property type="term" value="F:3'-5' exonuclease activity"/>
    <property type="evidence" value="ECO:0007669"/>
    <property type="project" value="TreeGrafter"/>
</dbReference>